<feature type="compositionally biased region" description="Basic and acidic residues" evidence="17">
    <location>
        <begin position="268"/>
        <end position="278"/>
    </location>
</feature>
<dbReference type="InterPro" id="IPR017907">
    <property type="entry name" value="Znf_RING_CS"/>
</dbReference>
<dbReference type="UniPathway" id="UPA00143"/>
<keyword evidence="5 15" id="KW-0808">Transferase</keyword>
<evidence type="ECO:0000256" key="4">
    <source>
        <dbReference type="ARBA" id="ARBA00005555"/>
    </source>
</evidence>
<evidence type="ECO:0000256" key="1">
    <source>
        <dbReference type="ARBA" id="ARBA00000900"/>
    </source>
</evidence>
<feature type="coiled-coil region" evidence="16">
    <location>
        <begin position="65"/>
        <end position="92"/>
    </location>
</feature>
<dbReference type="PROSITE" id="PS50089">
    <property type="entry name" value="ZF_RING_2"/>
    <property type="match status" value="1"/>
</dbReference>
<accession>R7YW61</accession>
<keyword evidence="8 15" id="KW-0833">Ubl conjugation pathway</keyword>
<dbReference type="InterPro" id="IPR058643">
    <property type="entry name" value="BRE1-like_CC"/>
</dbReference>
<dbReference type="GO" id="GO:0033503">
    <property type="term" value="C:HULC complex"/>
    <property type="evidence" value="ECO:0007669"/>
    <property type="project" value="TreeGrafter"/>
</dbReference>
<sequence length="737" mass="82867">MKLDTRTVAAVPSLGLVKMEDRKRPVMADSEDAAPPAKRQATVNGAKPVSDDADSHLKELELYQKDAILRQMKEYKREKAVLEAQVVEMEKKTAYHDDHLHVIDSWFAQVRHNGMLVGLPATNSMDSRLTWIADAERFPTWLFFADIEKFQQHLSSRSDTIKGLLNDLFSRIPSSSTDVRQLQERITKLLAFEKSHIAELRKVTAEKEQLSERLENASYRYMVAEKKLDRAKSATVAKLERQATQSSRPEPAEVKGEDPAEANGVEESGNHAEAEAARRSAVAVAAKRKEQLEELEAANKKLTEEVTALTVKFAGLSDDDYAKTNLFKALKSQHEDVIKRINHLEATNVQLREEAQKLQAERTAYRMQMDEETRNAISEVDSQLSQAEMNLTRIRNSRDELIVEAAMKKAALDEQHMSSDQIKELAGARESRIAALEIEVERLRTQCGETQPLSADPGALAALSVEELRTKVATLEKSYELLNNELPSMQAAWQKAHQLANKKIAEIVSWEEQVQRLTAEKAKADQKYFGAMKAKEAREIENRTMRAQNVRSSEIITQLKEADSSSQNLVSSLEKQLAEAKEQLNILSQQHRMLQQKLTDATICAEGLHSQIVELKKVLLAKDSASLAASIAQREAEVKVEELNVKLAEMSKSFEKLKKSGKESGGKNAKQEMLIDMIYCSVCKSEKKNTALTTCGHMFCRACVNKQISLRSRKCPACLKAFGANDHMPVYFNQYDN</sequence>
<feature type="coiled-coil region" evidence="16">
    <location>
        <begin position="281"/>
        <end position="404"/>
    </location>
</feature>
<keyword evidence="6 15" id="KW-0479">Metal-binding</keyword>
<dbReference type="GO" id="GO:0005634">
    <property type="term" value="C:nucleus"/>
    <property type="evidence" value="ECO:0007669"/>
    <property type="project" value="UniProtKB-SubCell"/>
</dbReference>
<dbReference type="InterPro" id="IPR001841">
    <property type="entry name" value="Znf_RING"/>
</dbReference>
<dbReference type="GO" id="GO:0006325">
    <property type="term" value="P:chromatin organization"/>
    <property type="evidence" value="ECO:0007669"/>
    <property type="project" value="UniProtKB-KW"/>
</dbReference>
<dbReference type="GO" id="GO:0008270">
    <property type="term" value="F:zinc ion binding"/>
    <property type="evidence" value="ECO:0007669"/>
    <property type="project" value="UniProtKB-KW"/>
</dbReference>
<dbReference type="CDD" id="cd16499">
    <property type="entry name" value="RING-HC_Bre1-like"/>
    <property type="match status" value="1"/>
</dbReference>
<evidence type="ECO:0000256" key="2">
    <source>
        <dbReference type="ARBA" id="ARBA00004123"/>
    </source>
</evidence>
<dbReference type="Pfam" id="PF08647">
    <property type="entry name" value="BRE1"/>
    <property type="match status" value="1"/>
</dbReference>
<feature type="coiled-coil region" evidence="16">
    <location>
        <begin position="193"/>
        <end position="234"/>
    </location>
</feature>
<feature type="coiled-coil region" evidence="16">
    <location>
        <begin position="633"/>
        <end position="660"/>
    </location>
</feature>
<dbReference type="PROSITE" id="PS00518">
    <property type="entry name" value="ZF_RING_1"/>
    <property type="match status" value="1"/>
</dbReference>
<feature type="coiled-coil region" evidence="16">
    <location>
        <begin position="570"/>
        <end position="597"/>
    </location>
</feature>
<dbReference type="GO" id="GO:0016567">
    <property type="term" value="P:protein ubiquitination"/>
    <property type="evidence" value="ECO:0007669"/>
    <property type="project" value="UniProtKB-UniRule"/>
</dbReference>
<dbReference type="Pfam" id="PF13920">
    <property type="entry name" value="zf-C3HC4_3"/>
    <property type="match status" value="1"/>
</dbReference>
<gene>
    <name evidence="19" type="ORF">W97_05163</name>
</gene>
<comment type="subcellular location">
    <subcellularLocation>
        <location evidence="2 15">Nucleus</location>
    </subcellularLocation>
</comment>
<comment type="function">
    <text evidence="13">E3 ubiquitin-protein ligase that mediates monoubiquitination of histone H2B to form H2BK123ub1. H2BK123ub1 gives a specific tag for epigenetic transcriptional activation and is also a prerequisite for H3K4me and H3K79me formation.</text>
</comment>
<name>R7YW61_CONA1</name>
<evidence type="ECO:0000256" key="11">
    <source>
        <dbReference type="ARBA" id="ARBA00023054"/>
    </source>
</evidence>
<dbReference type="SMART" id="SM00184">
    <property type="entry name" value="RING"/>
    <property type="match status" value="1"/>
</dbReference>
<evidence type="ECO:0000256" key="13">
    <source>
        <dbReference type="ARBA" id="ARBA00059679"/>
    </source>
</evidence>
<evidence type="ECO:0000256" key="8">
    <source>
        <dbReference type="ARBA" id="ARBA00022786"/>
    </source>
</evidence>
<dbReference type="eggNOG" id="KOG0978">
    <property type="taxonomic scope" value="Eukaryota"/>
</dbReference>
<feature type="region of interest" description="Disordered" evidence="17">
    <location>
        <begin position="235"/>
        <end position="281"/>
    </location>
</feature>
<dbReference type="Gene3D" id="3.30.40.10">
    <property type="entry name" value="Zinc/RING finger domain, C3HC4 (zinc finger)"/>
    <property type="match status" value="1"/>
</dbReference>
<evidence type="ECO:0000259" key="18">
    <source>
        <dbReference type="PROSITE" id="PS50089"/>
    </source>
</evidence>
<dbReference type="AlphaFoldDB" id="R7YW61"/>
<dbReference type="InterPro" id="IPR013956">
    <property type="entry name" value="E3_ubiquit_lig_Bre1"/>
</dbReference>
<dbReference type="STRING" id="1168221.R7YW61"/>
<keyword evidence="11 15" id="KW-0175">Coiled coil</keyword>
<protein>
    <recommendedName>
        <fullName evidence="15">E3 ubiquitin protein ligase</fullName>
        <ecNumber evidence="15">2.3.2.27</ecNumber>
    </recommendedName>
</protein>
<keyword evidence="10 15" id="KW-0156">Chromatin regulator</keyword>
<keyword evidence="20" id="KW-1185">Reference proteome</keyword>
<dbReference type="PANTHER" id="PTHR23163:SF0">
    <property type="entry name" value="E3 UBIQUITIN-PROTEIN LIGASE BRE1"/>
    <property type="match status" value="1"/>
</dbReference>
<dbReference type="Pfam" id="PF26095">
    <property type="entry name" value="CC_Bre1"/>
    <property type="match status" value="1"/>
</dbReference>
<dbReference type="GeneID" id="19902474"/>
<reference evidence="20" key="1">
    <citation type="submission" date="2012-06" db="EMBL/GenBank/DDBJ databases">
        <title>The genome sequence of Coniosporium apollinis CBS 100218.</title>
        <authorList>
            <consortium name="The Broad Institute Genome Sequencing Platform"/>
            <person name="Cuomo C."/>
            <person name="Gorbushina A."/>
            <person name="Noack S."/>
            <person name="Walker B."/>
            <person name="Young S.K."/>
            <person name="Zeng Q."/>
            <person name="Gargeya S."/>
            <person name="Fitzgerald M."/>
            <person name="Haas B."/>
            <person name="Abouelleil A."/>
            <person name="Alvarado L."/>
            <person name="Arachchi H.M."/>
            <person name="Berlin A.M."/>
            <person name="Chapman S.B."/>
            <person name="Goldberg J."/>
            <person name="Griggs A."/>
            <person name="Gujja S."/>
            <person name="Hansen M."/>
            <person name="Howarth C."/>
            <person name="Imamovic A."/>
            <person name="Larimer J."/>
            <person name="McCowan C."/>
            <person name="Montmayeur A."/>
            <person name="Murphy C."/>
            <person name="Neiman D."/>
            <person name="Pearson M."/>
            <person name="Priest M."/>
            <person name="Roberts A."/>
            <person name="Saif S."/>
            <person name="Shea T."/>
            <person name="Sisk P."/>
            <person name="Sykes S."/>
            <person name="Wortman J."/>
            <person name="Nusbaum C."/>
            <person name="Birren B."/>
        </authorList>
    </citation>
    <scope>NUCLEOTIDE SEQUENCE [LARGE SCALE GENOMIC DNA]</scope>
    <source>
        <strain evidence="20">CBS 100218</strain>
    </source>
</reference>
<dbReference type="OrthoDB" id="654191at2759"/>
<evidence type="ECO:0000256" key="16">
    <source>
        <dbReference type="SAM" id="Coils"/>
    </source>
</evidence>
<proteinExistence type="inferred from homology"/>
<organism evidence="19 20">
    <name type="scientific">Coniosporium apollinis (strain CBS 100218)</name>
    <name type="common">Rock-inhabiting black yeast</name>
    <dbReference type="NCBI Taxonomy" id="1168221"/>
    <lineage>
        <taxon>Eukaryota</taxon>
        <taxon>Fungi</taxon>
        <taxon>Dikarya</taxon>
        <taxon>Ascomycota</taxon>
        <taxon>Pezizomycotina</taxon>
        <taxon>Dothideomycetes</taxon>
        <taxon>Dothideomycetes incertae sedis</taxon>
        <taxon>Coniosporium</taxon>
    </lineage>
</organism>
<dbReference type="PANTHER" id="PTHR23163">
    <property type="entry name" value="RING FINGER PROTEIN-RELATED"/>
    <property type="match status" value="1"/>
</dbReference>
<evidence type="ECO:0000256" key="12">
    <source>
        <dbReference type="ARBA" id="ARBA00023242"/>
    </source>
</evidence>
<evidence type="ECO:0000313" key="19">
    <source>
        <dbReference type="EMBL" id="EON65921.1"/>
    </source>
</evidence>
<evidence type="ECO:0000256" key="14">
    <source>
        <dbReference type="PROSITE-ProRule" id="PRU00175"/>
    </source>
</evidence>
<dbReference type="EMBL" id="JH767577">
    <property type="protein sequence ID" value="EON65921.1"/>
    <property type="molecule type" value="Genomic_DNA"/>
</dbReference>
<dbReference type="RefSeq" id="XP_007781238.1">
    <property type="nucleotide sequence ID" value="XM_007783048.1"/>
</dbReference>
<evidence type="ECO:0000256" key="6">
    <source>
        <dbReference type="ARBA" id="ARBA00022723"/>
    </source>
</evidence>
<evidence type="ECO:0000256" key="9">
    <source>
        <dbReference type="ARBA" id="ARBA00022833"/>
    </source>
</evidence>
<feature type="region of interest" description="Disordered" evidence="17">
    <location>
        <begin position="20"/>
        <end position="52"/>
    </location>
</feature>
<dbReference type="Proteomes" id="UP000016924">
    <property type="component" value="Unassembled WGS sequence"/>
</dbReference>
<keyword evidence="9 15" id="KW-0862">Zinc</keyword>
<comment type="catalytic activity">
    <reaction evidence="1 15">
        <text>S-ubiquitinyl-[E2 ubiquitin-conjugating enzyme]-L-cysteine + [acceptor protein]-L-lysine = [E2 ubiquitin-conjugating enzyme]-L-cysteine + N(6)-ubiquitinyl-[acceptor protein]-L-lysine.</text>
        <dbReference type="EC" id="2.3.2.27"/>
    </reaction>
</comment>
<dbReference type="EC" id="2.3.2.27" evidence="15"/>
<evidence type="ECO:0000256" key="7">
    <source>
        <dbReference type="ARBA" id="ARBA00022771"/>
    </source>
</evidence>
<feature type="coiled-coil region" evidence="16">
    <location>
        <begin position="465"/>
        <end position="527"/>
    </location>
</feature>
<evidence type="ECO:0000313" key="20">
    <source>
        <dbReference type="Proteomes" id="UP000016924"/>
    </source>
</evidence>
<evidence type="ECO:0000256" key="17">
    <source>
        <dbReference type="SAM" id="MobiDB-lite"/>
    </source>
</evidence>
<comment type="pathway">
    <text evidence="3 15">Protein modification; protein ubiquitination.</text>
</comment>
<dbReference type="GO" id="GO:0061630">
    <property type="term" value="F:ubiquitin protein ligase activity"/>
    <property type="evidence" value="ECO:0007669"/>
    <property type="project" value="UniProtKB-EC"/>
</dbReference>
<dbReference type="OMA" id="YRQMQEY"/>
<keyword evidence="12 15" id="KW-0539">Nucleus</keyword>
<dbReference type="SUPFAM" id="SSF57850">
    <property type="entry name" value="RING/U-box"/>
    <property type="match status" value="1"/>
</dbReference>
<evidence type="ECO:0000256" key="15">
    <source>
        <dbReference type="RuleBase" id="RU365038"/>
    </source>
</evidence>
<keyword evidence="7 14" id="KW-0863">Zinc-finger</keyword>
<evidence type="ECO:0000256" key="10">
    <source>
        <dbReference type="ARBA" id="ARBA00022853"/>
    </source>
</evidence>
<feature type="domain" description="RING-type" evidence="18">
    <location>
        <begin position="680"/>
        <end position="718"/>
    </location>
</feature>
<evidence type="ECO:0000256" key="3">
    <source>
        <dbReference type="ARBA" id="ARBA00004906"/>
    </source>
</evidence>
<evidence type="ECO:0000256" key="5">
    <source>
        <dbReference type="ARBA" id="ARBA00022679"/>
    </source>
</evidence>
<comment type="similarity">
    <text evidence="4 15">Belongs to the BRE1 family.</text>
</comment>
<dbReference type="InterPro" id="IPR013083">
    <property type="entry name" value="Znf_RING/FYVE/PHD"/>
</dbReference>
<dbReference type="HOGENOM" id="CLU_019713_2_0_1"/>